<keyword evidence="3" id="KW-1185">Reference proteome</keyword>
<sequence length="292" mass="33487">MIKPTVILILLFTVAGSIFLKRYPRTTVKYTTSEGYHTFIMASFAGIVLYSVAYILVTAFTLVWPVGAFYIGSLFKSFVSVLMPSVSDEVLNLASVSIIAFLLARFIPRWQIKRELKKGKDPFVDAWIDDAYGDKTPEFTSLAFKSSRLGLPIAFTLSNKKVYIGFPLEFGMVCNDIHVLPLISGYRCEDKLDLHYVIDYKPVIQKIHEQEYGDMSPREGAKLVAEKFSIVIPHREIVHANLHDMEYRDHFNETRFDRDEVKASNVHFETDITKSKTTFGSRAYTYLKSWFK</sequence>
<evidence type="ECO:0000313" key="2">
    <source>
        <dbReference type="EMBL" id="MDK2597934.1"/>
    </source>
</evidence>
<reference evidence="2 3" key="1">
    <citation type="submission" date="2023-05" db="EMBL/GenBank/DDBJ databases">
        <title>Pseudoalteromonas ardens sp. nov., Pseudoalteromonas obscura sp. nov., and Pseudoalteromonas umbrosa sp. nov., isolated from the coral Montipora capitata.</title>
        <authorList>
            <person name="Thomas E.M."/>
            <person name="Smith E.M."/>
            <person name="Papke E."/>
            <person name="Shlafstein M.D."/>
            <person name="Oline D.K."/>
            <person name="Videau P."/>
            <person name="Saw J.H."/>
            <person name="Strangman W.K."/>
            <person name="Ushijima B."/>
        </authorList>
    </citation>
    <scope>NUCLEOTIDE SEQUENCE [LARGE SCALE GENOMIC DNA]</scope>
    <source>
        <strain evidence="2 3">P94</strain>
    </source>
</reference>
<keyword evidence="1" id="KW-0472">Membrane</keyword>
<protein>
    <submittedName>
        <fullName evidence="2">Uncharacterized protein</fullName>
    </submittedName>
</protein>
<feature type="transmembrane region" description="Helical" evidence="1">
    <location>
        <begin position="62"/>
        <end position="84"/>
    </location>
</feature>
<feature type="transmembrane region" description="Helical" evidence="1">
    <location>
        <begin position="36"/>
        <end position="57"/>
    </location>
</feature>
<name>A0ABT7ESA8_9GAMM</name>
<dbReference type="Proteomes" id="UP001231915">
    <property type="component" value="Unassembled WGS sequence"/>
</dbReference>
<dbReference type="RefSeq" id="WP_284138564.1">
    <property type="nucleotide sequence ID" value="NZ_JASJUT010000013.1"/>
</dbReference>
<keyword evidence="1" id="KW-0812">Transmembrane</keyword>
<dbReference type="EMBL" id="JASJUT010000013">
    <property type="protein sequence ID" value="MDK2597934.1"/>
    <property type="molecule type" value="Genomic_DNA"/>
</dbReference>
<evidence type="ECO:0000313" key="3">
    <source>
        <dbReference type="Proteomes" id="UP001231915"/>
    </source>
</evidence>
<accession>A0ABT7ESA8</accession>
<feature type="transmembrane region" description="Helical" evidence="1">
    <location>
        <begin position="90"/>
        <end position="108"/>
    </location>
</feature>
<organism evidence="2 3">
    <name type="scientific">Pseudoalteromonas obscura</name>
    <dbReference type="NCBI Taxonomy" id="3048491"/>
    <lineage>
        <taxon>Bacteria</taxon>
        <taxon>Pseudomonadati</taxon>
        <taxon>Pseudomonadota</taxon>
        <taxon>Gammaproteobacteria</taxon>
        <taxon>Alteromonadales</taxon>
        <taxon>Pseudoalteromonadaceae</taxon>
        <taxon>Pseudoalteromonas</taxon>
    </lineage>
</organism>
<comment type="caution">
    <text evidence="2">The sequence shown here is derived from an EMBL/GenBank/DDBJ whole genome shotgun (WGS) entry which is preliminary data.</text>
</comment>
<gene>
    <name evidence="2" type="ORF">QNM18_22980</name>
</gene>
<keyword evidence="1" id="KW-1133">Transmembrane helix</keyword>
<evidence type="ECO:0000256" key="1">
    <source>
        <dbReference type="SAM" id="Phobius"/>
    </source>
</evidence>
<proteinExistence type="predicted"/>